<reference evidence="9 10" key="1">
    <citation type="submission" date="2018-08" db="EMBL/GenBank/DDBJ databases">
        <title>A genome reference for cultivated species of the human gut microbiota.</title>
        <authorList>
            <person name="Zou Y."/>
            <person name="Xue W."/>
            <person name="Luo G."/>
        </authorList>
    </citation>
    <scope>NUCLEOTIDE SEQUENCE [LARGE SCALE GENOMIC DNA]</scope>
    <source>
        <strain evidence="9 10">AM28-23</strain>
    </source>
</reference>
<organism evidence="9 10">
    <name type="scientific">Blautia obeum</name>
    <dbReference type="NCBI Taxonomy" id="40520"/>
    <lineage>
        <taxon>Bacteria</taxon>
        <taxon>Bacillati</taxon>
        <taxon>Bacillota</taxon>
        <taxon>Clostridia</taxon>
        <taxon>Lachnospirales</taxon>
        <taxon>Lachnospiraceae</taxon>
        <taxon>Blautia</taxon>
    </lineage>
</organism>
<feature type="transmembrane region" description="Helical" evidence="7">
    <location>
        <begin position="14"/>
        <end position="37"/>
    </location>
</feature>
<comment type="pathway">
    <text evidence="1 6">Cell wall biogenesis; peptidoglycan biosynthesis.</text>
</comment>
<keyword evidence="7" id="KW-1133">Transmembrane helix</keyword>
<dbReference type="Gene3D" id="2.40.440.10">
    <property type="entry name" value="L,D-transpeptidase catalytic domain-like"/>
    <property type="match status" value="1"/>
</dbReference>
<keyword evidence="2" id="KW-0808">Transferase</keyword>
<dbReference type="RefSeq" id="WP_118050280.1">
    <property type="nucleotide sequence ID" value="NZ_CABJFK010000003.1"/>
</dbReference>
<dbReference type="PANTHER" id="PTHR35788:SF1">
    <property type="entry name" value="EXPORTED PROTEIN"/>
    <property type="match status" value="1"/>
</dbReference>
<evidence type="ECO:0000259" key="8">
    <source>
        <dbReference type="PROSITE" id="PS52029"/>
    </source>
</evidence>
<dbReference type="InterPro" id="IPR038063">
    <property type="entry name" value="Transpep_catalytic_dom"/>
</dbReference>
<protein>
    <submittedName>
        <fullName evidence="9">Peptidoglycan-binding protein</fullName>
    </submittedName>
</protein>
<keyword evidence="7" id="KW-0472">Membrane</keyword>
<evidence type="ECO:0000256" key="7">
    <source>
        <dbReference type="SAM" id="Phobius"/>
    </source>
</evidence>
<dbReference type="Pfam" id="PF03734">
    <property type="entry name" value="YkuD"/>
    <property type="match status" value="1"/>
</dbReference>
<name>A0A414J955_9FIRM</name>
<evidence type="ECO:0000256" key="1">
    <source>
        <dbReference type="ARBA" id="ARBA00004752"/>
    </source>
</evidence>
<proteinExistence type="predicted"/>
<keyword evidence="5 6" id="KW-0961">Cell wall biogenesis/degradation</keyword>
<dbReference type="InterPro" id="IPR022029">
    <property type="entry name" value="YoaR-like_PG-bd"/>
</dbReference>
<dbReference type="InterPro" id="IPR052913">
    <property type="entry name" value="Glycopeptide_resist_protein"/>
</dbReference>
<dbReference type="InterPro" id="IPR005490">
    <property type="entry name" value="LD_TPept_cat_dom"/>
</dbReference>
<comment type="caution">
    <text evidence="6">Lacks conserved residue(s) required for the propagation of feature annotation.</text>
</comment>
<dbReference type="GO" id="GO:0016740">
    <property type="term" value="F:transferase activity"/>
    <property type="evidence" value="ECO:0007669"/>
    <property type="project" value="UniProtKB-KW"/>
</dbReference>
<keyword evidence="4 6" id="KW-0573">Peptidoglycan synthesis</keyword>
<gene>
    <name evidence="9" type="ORF">DW740_05275</name>
</gene>
<comment type="caution">
    <text evidence="9">The sequence shown here is derived from an EMBL/GenBank/DDBJ whole genome shotgun (WGS) entry which is preliminary data.</text>
</comment>
<dbReference type="InterPro" id="IPR038054">
    <property type="entry name" value="LD_TPept-like_central_sf"/>
</dbReference>
<dbReference type="UniPathway" id="UPA00219"/>
<evidence type="ECO:0000313" key="9">
    <source>
        <dbReference type="EMBL" id="RHE40948.1"/>
    </source>
</evidence>
<sequence>MTEENKSMDKGRKLLIGLIIVLLLLTAGAYFFGVYYFTGHFLPGSQVNGFNCSYMTEDETENLLKQKTAVYALAVRTRGDGQEGITAEEINLQYTSDGSVRKLLHDQNRFIWFLAFSQQQTYELPASVSYDEDLFKAKIDSLKCLQNNVEPEDAYIRELEDGFEVVPEIEGTKIDYKKLTEDISDAVKTGRTVADLEEDGCYINPTAYASDLTKDCEQMNDLTDVVVTYDFSDRKETVDRSVIKGMLDRDENDNLVVSKDAVAAYVAELAGKYDTAGTERTFSTYDNRDITVSGGNYGWVIDQQKEADALYKDITEKKTEVREPVYEQKASSRKINDIGYSYIEIDLSAQRMVLYQSGSPVVDTGLVADSSTPTGIYALGEKESSAVPGGGAGETVNFWMPFTDKTGIYGKAGLDVTGYDFSDDADIAAFGSDDESSGTSVFSDSWLGIEGCIAVPEEQAQTIYQTVESGIPVVIYK</sequence>
<accession>A0A414J955</accession>
<evidence type="ECO:0000256" key="4">
    <source>
        <dbReference type="ARBA" id="ARBA00022984"/>
    </source>
</evidence>
<dbReference type="SUPFAM" id="SSF143985">
    <property type="entry name" value="L,D-transpeptidase pre-catalytic domain-like"/>
    <property type="match status" value="1"/>
</dbReference>
<dbReference type="Gene3D" id="3.10.20.800">
    <property type="match status" value="1"/>
</dbReference>
<dbReference type="Proteomes" id="UP000283745">
    <property type="component" value="Unassembled WGS sequence"/>
</dbReference>
<dbReference type="GO" id="GO:0008360">
    <property type="term" value="P:regulation of cell shape"/>
    <property type="evidence" value="ECO:0007669"/>
    <property type="project" value="UniProtKB-UniRule"/>
</dbReference>
<evidence type="ECO:0000256" key="6">
    <source>
        <dbReference type="PROSITE-ProRule" id="PRU01373"/>
    </source>
</evidence>
<dbReference type="SUPFAM" id="SSF141523">
    <property type="entry name" value="L,D-transpeptidase catalytic domain-like"/>
    <property type="match status" value="1"/>
</dbReference>
<dbReference type="GO" id="GO:0009252">
    <property type="term" value="P:peptidoglycan biosynthetic process"/>
    <property type="evidence" value="ECO:0007669"/>
    <property type="project" value="UniProtKB-UniPathway"/>
</dbReference>
<dbReference type="CDD" id="cd16913">
    <property type="entry name" value="YkuD_like"/>
    <property type="match status" value="1"/>
</dbReference>
<evidence type="ECO:0000256" key="5">
    <source>
        <dbReference type="ARBA" id="ARBA00023316"/>
    </source>
</evidence>
<dbReference type="GO" id="GO:0071555">
    <property type="term" value="P:cell wall organization"/>
    <property type="evidence" value="ECO:0007669"/>
    <property type="project" value="UniProtKB-UniRule"/>
</dbReference>
<dbReference type="AlphaFoldDB" id="A0A414J955"/>
<dbReference type="PROSITE" id="PS52029">
    <property type="entry name" value="LD_TPASE"/>
    <property type="match status" value="1"/>
</dbReference>
<dbReference type="EMBL" id="QSKF01000003">
    <property type="protein sequence ID" value="RHE40948.1"/>
    <property type="molecule type" value="Genomic_DNA"/>
</dbReference>
<feature type="domain" description="L,D-TPase catalytic" evidence="8">
    <location>
        <begin position="341"/>
        <end position="476"/>
    </location>
</feature>
<keyword evidence="7" id="KW-0812">Transmembrane</keyword>
<keyword evidence="3 6" id="KW-0133">Cell shape</keyword>
<dbReference type="Pfam" id="PF12229">
    <property type="entry name" value="PG_binding_4"/>
    <property type="match status" value="2"/>
</dbReference>
<dbReference type="PANTHER" id="PTHR35788">
    <property type="entry name" value="EXPORTED PROTEIN-RELATED"/>
    <property type="match status" value="1"/>
</dbReference>
<evidence type="ECO:0000256" key="3">
    <source>
        <dbReference type="ARBA" id="ARBA00022960"/>
    </source>
</evidence>
<evidence type="ECO:0000256" key="2">
    <source>
        <dbReference type="ARBA" id="ARBA00022679"/>
    </source>
</evidence>
<evidence type="ECO:0000313" key="10">
    <source>
        <dbReference type="Proteomes" id="UP000283745"/>
    </source>
</evidence>